<dbReference type="PANTHER" id="PTHR24071:SF0">
    <property type="entry name" value="GTP-BINDING NUCLEAR PROTEIN RAN"/>
    <property type="match status" value="1"/>
</dbReference>
<dbReference type="NCBIfam" id="TIGR00231">
    <property type="entry name" value="small_GTP"/>
    <property type="match status" value="1"/>
</dbReference>
<dbReference type="Pfam" id="PF00071">
    <property type="entry name" value="Ras"/>
    <property type="match status" value="1"/>
</dbReference>
<evidence type="ECO:0000256" key="2">
    <source>
        <dbReference type="ARBA" id="ARBA00008028"/>
    </source>
</evidence>
<dbReference type="PANTHER" id="PTHR24071">
    <property type="entry name" value="RAN GTPASE"/>
    <property type="match status" value="1"/>
</dbReference>
<dbReference type="PROSITE" id="PS51418">
    <property type="entry name" value="RAN"/>
    <property type="match status" value="1"/>
</dbReference>
<evidence type="ECO:0000256" key="5">
    <source>
        <dbReference type="ARBA" id="ARBA00022927"/>
    </source>
</evidence>
<comment type="similarity">
    <text evidence="2">Belongs to the small GTPase superfamily. Ran family.</text>
</comment>
<keyword evidence="5" id="KW-0653">Protein transport</keyword>
<dbReference type="PRINTS" id="PR00449">
    <property type="entry name" value="RASTRNSFRMNG"/>
</dbReference>
<dbReference type="SMART" id="SM00176">
    <property type="entry name" value="RAN"/>
    <property type="match status" value="1"/>
</dbReference>
<evidence type="ECO:0000256" key="3">
    <source>
        <dbReference type="ARBA" id="ARBA00022448"/>
    </source>
</evidence>
<keyword evidence="4" id="KW-0547">Nucleotide-binding</keyword>
<accession>A0A481YV40</accession>
<reference evidence="7" key="1">
    <citation type="journal article" date="2019" name="MBio">
        <title>Virus Genomes from Deep Sea Sediments Expand the Ocean Megavirome and Support Independent Origins of Viral Gigantism.</title>
        <authorList>
            <person name="Backstrom D."/>
            <person name="Yutin N."/>
            <person name="Jorgensen S.L."/>
            <person name="Dharamshi J."/>
            <person name="Homa F."/>
            <person name="Zaremba-Niedwiedzka K."/>
            <person name="Spang A."/>
            <person name="Wolf Y.I."/>
            <person name="Koonin E.V."/>
            <person name="Ettema T.J."/>
        </authorList>
    </citation>
    <scope>NUCLEOTIDE SEQUENCE</scope>
</reference>
<gene>
    <name evidence="7" type="ORF">LCMAC102_01710</name>
</gene>
<dbReference type="PROSITE" id="PS51419">
    <property type="entry name" value="RAB"/>
    <property type="match status" value="1"/>
</dbReference>
<dbReference type="GO" id="GO:0015031">
    <property type="term" value="P:protein transport"/>
    <property type="evidence" value="ECO:0007669"/>
    <property type="project" value="UniProtKB-KW"/>
</dbReference>
<dbReference type="InterPro" id="IPR002041">
    <property type="entry name" value="Ran_GTPase"/>
</dbReference>
<evidence type="ECO:0000256" key="6">
    <source>
        <dbReference type="ARBA" id="ARBA00023134"/>
    </source>
</evidence>
<comment type="subcellular location">
    <subcellularLocation>
        <location evidence="1">Host cell membrane</location>
        <topology evidence="1">Lipid-anchor</topology>
        <orientation evidence="1">Cytoplasmic side</orientation>
    </subcellularLocation>
</comment>
<dbReference type="InterPro" id="IPR001806">
    <property type="entry name" value="Small_GTPase"/>
</dbReference>
<keyword evidence="6" id="KW-0342">GTP-binding</keyword>
<protein>
    <submittedName>
        <fullName evidence="7">Ras family GTPase</fullName>
    </submittedName>
</protein>
<organism evidence="7">
    <name type="scientific">Marseillevirus LCMAC102</name>
    <dbReference type="NCBI Taxonomy" id="2506603"/>
    <lineage>
        <taxon>Viruses</taxon>
        <taxon>Varidnaviria</taxon>
        <taxon>Bamfordvirae</taxon>
        <taxon>Nucleocytoviricota</taxon>
        <taxon>Megaviricetes</taxon>
        <taxon>Pimascovirales</taxon>
        <taxon>Pimascovirales incertae sedis</taxon>
        <taxon>Marseilleviridae</taxon>
    </lineage>
</organism>
<dbReference type="SMART" id="SM00173">
    <property type="entry name" value="RAS"/>
    <property type="match status" value="1"/>
</dbReference>
<dbReference type="GO" id="GO:0003924">
    <property type="term" value="F:GTPase activity"/>
    <property type="evidence" value="ECO:0007669"/>
    <property type="project" value="InterPro"/>
</dbReference>
<evidence type="ECO:0000313" key="7">
    <source>
        <dbReference type="EMBL" id="QBK86376.1"/>
    </source>
</evidence>
<evidence type="ECO:0000256" key="4">
    <source>
        <dbReference type="ARBA" id="ARBA00022741"/>
    </source>
</evidence>
<dbReference type="SUPFAM" id="SSF52540">
    <property type="entry name" value="P-loop containing nucleoside triphosphate hydrolases"/>
    <property type="match status" value="1"/>
</dbReference>
<evidence type="ECO:0000256" key="1">
    <source>
        <dbReference type="ARBA" id="ARBA00004112"/>
    </source>
</evidence>
<sequence length="171" mass="19434">MNNQYKILLVGDKNVGKSSLIHRHLTGHFNEDYTPTLGVDLDPLTFSTNYDPITFNVWDCAGNPDYEGLGIQGYGIQTDAAIVMFDLTLVPTYHNAYDWIENVRDVCGDIPIIVCGNKFDCPNKMKSKNITIHEDEGTRYYDISSRSNYNFEKPFLDIARQLTGHDDLVFV</sequence>
<dbReference type="Gene3D" id="3.40.50.300">
    <property type="entry name" value="P-loop containing nucleotide triphosphate hydrolases"/>
    <property type="match status" value="1"/>
</dbReference>
<dbReference type="GO" id="GO:0020002">
    <property type="term" value="C:host cell plasma membrane"/>
    <property type="evidence" value="ECO:0007669"/>
    <property type="project" value="UniProtKB-SubCell"/>
</dbReference>
<dbReference type="SMART" id="SM00174">
    <property type="entry name" value="RHO"/>
    <property type="match status" value="1"/>
</dbReference>
<keyword evidence="3" id="KW-0813">Transport</keyword>
<dbReference type="GO" id="GO:0005525">
    <property type="term" value="F:GTP binding"/>
    <property type="evidence" value="ECO:0007669"/>
    <property type="project" value="UniProtKB-KW"/>
</dbReference>
<dbReference type="SMART" id="SM00175">
    <property type="entry name" value="RAB"/>
    <property type="match status" value="1"/>
</dbReference>
<dbReference type="EMBL" id="MK500334">
    <property type="protein sequence ID" value="QBK86376.1"/>
    <property type="molecule type" value="Genomic_DNA"/>
</dbReference>
<dbReference type="InterPro" id="IPR005225">
    <property type="entry name" value="Small_GTP-bd"/>
</dbReference>
<name>A0A481YV40_9VIRU</name>
<dbReference type="InterPro" id="IPR027417">
    <property type="entry name" value="P-loop_NTPase"/>
</dbReference>
<proteinExistence type="inferred from homology"/>